<feature type="transmembrane region" description="Helical" evidence="1">
    <location>
        <begin position="68"/>
        <end position="93"/>
    </location>
</feature>
<gene>
    <name evidence="2" type="ORF">DFL_003714</name>
</gene>
<sequence>MNAAGRKDNQPLPKYSYQDALARVTDPPTDIVNSTEVLNRTSLVNEWFYSANYGVLSAIETNISVDNVYTLIILLMCTLGPILFSFVPSLPILQSLVT</sequence>
<dbReference type="STRING" id="97331.A0A437A2S8"/>
<comment type="caution">
    <text evidence="2">The sequence shown here is derived from an EMBL/GenBank/DDBJ whole genome shotgun (WGS) entry which is preliminary data.</text>
</comment>
<name>A0A437A2S8_ARTFL</name>
<dbReference type="OrthoDB" id="167398at2759"/>
<dbReference type="Proteomes" id="UP000283090">
    <property type="component" value="Unassembled WGS sequence"/>
</dbReference>
<dbReference type="VEuPathDB" id="FungiDB:DFL_003714"/>
<evidence type="ECO:0000313" key="2">
    <source>
        <dbReference type="EMBL" id="RVD85390.1"/>
    </source>
</evidence>
<evidence type="ECO:0000313" key="3">
    <source>
        <dbReference type="Proteomes" id="UP000283090"/>
    </source>
</evidence>
<dbReference type="RefSeq" id="XP_067490934.1">
    <property type="nucleotide sequence ID" value="XM_067632690.1"/>
</dbReference>
<keyword evidence="1" id="KW-0472">Membrane</keyword>
<proteinExistence type="predicted"/>
<keyword evidence="1" id="KW-1133">Transmembrane helix</keyword>
<reference evidence="2 3" key="1">
    <citation type="submission" date="2019-01" db="EMBL/GenBank/DDBJ databases">
        <title>Intercellular communication is required for trap formation in the nematode-trapping fungus Duddingtonia flagrans.</title>
        <authorList>
            <person name="Youssar L."/>
            <person name="Wernet V."/>
            <person name="Hensel N."/>
            <person name="Hildebrandt H.-G."/>
            <person name="Fischer R."/>
        </authorList>
    </citation>
    <scope>NUCLEOTIDE SEQUENCE [LARGE SCALE GENOMIC DNA]</scope>
    <source>
        <strain evidence="2 3">CBS H-5679</strain>
    </source>
</reference>
<accession>A0A437A2S8</accession>
<keyword evidence="3" id="KW-1185">Reference proteome</keyword>
<protein>
    <submittedName>
        <fullName evidence="2">Uncharacterized protein</fullName>
    </submittedName>
</protein>
<organism evidence="2 3">
    <name type="scientific">Arthrobotrys flagrans</name>
    <name type="common">Nematode-trapping fungus</name>
    <name type="synonym">Trichothecium flagrans</name>
    <dbReference type="NCBI Taxonomy" id="97331"/>
    <lineage>
        <taxon>Eukaryota</taxon>
        <taxon>Fungi</taxon>
        <taxon>Dikarya</taxon>
        <taxon>Ascomycota</taxon>
        <taxon>Pezizomycotina</taxon>
        <taxon>Orbiliomycetes</taxon>
        <taxon>Orbiliales</taxon>
        <taxon>Orbiliaceae</taxon>
        <taxon>Arthrobotrys</taxon>
    </lineage>
</organism>
<evidence type="ECO:0000256" key="1">
    <source>
        <dbReference type="SAM" id="Phobius"/>
    </source>
</evidence>
<keyword evidence="1" id="KW-0812">Transmembrane</keyword>
<dbReference type="GeneID" id="93586025"/>
<dbReference type="AlphaFoldDB" id="A0A437A2S8"/>
<dbReference type="EMBL" id="SAEB01000006">
    <property type="protein sequence ID" value="RVD85390.1"/>
    <property type="molecule type" value="Genomic_DNA"/>
</dbReference>